<evidence type="ECO:0000313" key="5">
    <source>
        <dbReference type="EMBL" id="SFL65101.1"/>
    </source>
</evidence>
<keyword evidence="2" id="KW-0812">Transmembrane</keyword>
<keyword evidence="2" id="KW-1133">Transmembrane helix</keyword>
<proteinExistence type="predicted"/>
<evidence type="ECO:0000256" key="3">
    <source>
        <dbReference type="SAM" id="SignalP"/>
    </source>
</evidence>
<dbReference type="OrthoDB" id="9810871at2"/>
<evidence type="ECO:0000313" key="6">
    <source>
        <dbReference type="Proteomes" id="UP000198928"/>
    </source>
</evidence>
<dbReference type="RefSeq" id="WP_093851937.1">
    <property type="nucleotide sequence ID" value="NZ_FOSG01000023.1"/>
</dbReference>
<evidence type="ECO:0000259" key="4">
    <source>
        <dbReference type="Pfam" id="PF07987"/>
    </source>
</evidence>
<dbReference type="Gene3D" id="2.60.40.2230">
    <property type="entry name" value="Uncharacterised protein YcnI-like PF07987, DUF1775"/>
    <property type="match status" value="1"/>
</dbReference>
<sequence>MQSQTPVTKPSTVPLAASSAVPSVRRLAAAGAVAAALALAAAGPAAAHISVNPGEAEQGGYTTIDVKVPNERDDASTVKVEVTFPADHPLASVMPQPVPGWEVKVTKAKPAEPVEAHGRKLTEVPSKIIWTETGGGIEPGTFQQFPVSVGKLPEDTDRLVLKAVQTYGNDEVVRWIEEPPAEGEGGEEPEHPAPVLNLVPPSGGGHGGDADAGTETGTDQAAAGTETGTETAAQGEAGGAADASDTTARVLAVTGIAVGAAGVAFGVLAGRRRTS</sequence>
<evidence type="ECO:0000256" key="1">
    <source>
        <dbReference type="SAM" id="MobiDB-lite"/>
    </source>
</evidence>
<dbReference type="Pfam" id="PF07987">
    <property type="entry name" value="DUF1775"/>
    <property type="match status" value="1"/>
</dbReference>
<feature type="transmembrane region" description="Helical" evidence="2">
    <location>
        <begin position="250"/>
        <end position="270"/>
    </location>
</feature>
<dbReference type="CDD" id="cd08545">
    <property type="entry name" value="YcnI_like"/>
    <property type="match status" value="1"/>
</dbReference>
<name>A0A1I4JFU2_9ACTN</name>
<keyword evidence="2" id="KW-0472">Membrane</keyword>
<feature type="signal peptide" evidence="3">
    <location>
        <begin position="1"/>
        <end position="47"/>
    </location>
</feature>
<dbReference type="AlphaFoldDB" id="A0A1I4JFU2"/>
<protein>
    <recommendedName>
        <fullName evidence="4">YncI copper-binding domain-containing protein</fullName>
    </recommendedName>
</protein>
<dbReference type="EMBL" id="FOSG01000023">
    <property type="protein sequence ID" value="SFL65101.1"/>
    <property type="molecule type" value="Genomic_DNA"/>
</dbReference>
<accession>A0A1I4JFU2</accession>
<feature type="compositionally biased region" description="Low complexity" evidence="1">
    <location>
        <begin position="211"/>
        <end position="245"/>
    </location>
</feature>
<organism evidence="5 6">
    <name type="scientific">Streptomyces pini</name>
    <dbReference type="NCBI Taxonomy" id="1520580"/>
    <lineage>
        <taxon>Bacteria</taxon>
        <taxon>Bacillati</taxon>
        <taxon>Actinomycetota</taxon>
        <taxon>Actinomycetes</taxon>
        <taxon>Kitasatosporales</taxon>
        <taxon>Streptomycetaceae</taxon>
        <taxon>Streptomyces</taxon>
    </lineage>
</organism>
<dbReference type="InterPro" id="IPR012533">
    <property type="entry name" value="YcnI-copper_dom"/>
</dbReference>
<evidence type="ECO:0000256" key="2">
    <source>
        <dbReference type="SAM" id="Phobius"/>
    </source>
</evidence>
<reference evidence="6" key="1">
    <citation type="submission" date="2016-10" db="EMBL/GenBank/DDBJ databases">
        <authorList>
            <person name="Varghese N."/>
            <person name="Submissions S."/>
        </authorList>
    </citation>
    <scope>NUCLEOTIDE SEQUENCE [LARGE SCALE GENOMIC DNA]</scope>
    <source>
        <strain evidence="6">PL19</strain>
    </source>
</reference>
<dbReference type="Proteomes" id="UP000198928">
    <property type="component" value="Unassembled WGS sequence"/>
</dbReference>
<gene>
    <name evidence="5" type="ORF">SAMN05192584_12372</name>
</gene>
<feature type="domain" description="YncI copper-binding" evidence="4">
    <location>
        <begin position="48"/>
        <end position="198"/>
    </location>
</feature>
<feature type="chain" id="PRO_5011762227" description="YncI copper-binding domain-containing protein" evidence="3">
    <location>
        <begin position="48"/>
        <end position="275"/>
    </location>
</feature>
<keyword evidence="6" id="KW-1185">Reference proteome</keyword>
<dbReference type="InterPro" id="IPR038507">
    <property type="entry name" value="YcnI-like_sf"/>
</dbReference>
<keyword evidence="3" id="KW-0732">Signal</keyword>
<feature type="region of interest" description="Disordered" evidence="1">
    <location>
        <begin position="180"/>
        <end position="245"/>
    </location>
</feature>